<dbReference type="Proteomes" id="UP000289220">
    <property type="component" value="Unassembled WGS sequence"/>
</dbReference>
<dbReference type="Proteomes" id="UP000532936">
    <property type="component" value="Unassembled WGS sequence"/>
</dbReference>
<dbReference type="EMBL" id="JACIDA010000001">
    <property type="protein sequence ID" value="MBB3871696.1"/>
    <property type="molecule type" value="Genomic_DNA"/>
</dbReference>
<evidence type="ECO:0000313" key="1">
    <source>
        <dbReference type="EMBL" id="MBB3871696.1"/>
    </source>
</evidence>
<comment type="caution">
    <text evidence="1">The sequence shown here is derived from an EMBL/GenBank/DDBJ whole genome shotgun (WGS) entry which is preliminary data.</text>
</comment>
<protein>
    <submittedName>
        <fullName evidence="1">Uncharacterized protein</fullName>
    </submittedName>
</protein>
<evidence type="ECO:0000313" key="3">
    <source>
        <dbReference type="Proteomes" id="UP000289220"/>
    </source>
</evidence>
<accession>A0A7W6A1U1</accession>
<keyword evidence="3" id="KW-1185">Reference proteome</keyword>
<proteinExistence type="predicted"/>
<organism evidence="1 4">
    <name type="scientific">Brevundimonas mediterranea</name>
    <dbReference type="NCBI Taxonomy" id="74329"/>
    <lineage>
        <taxon>Bacteria</taxon>
        <taxon>Pseudomonadati</taxon>
        <taxon>Pseudomonadota</taxon>
        <taxon>Alphaproteobacteria</taxon>
        <taxon>Caulobacterales</taxon>
        <taxon>Caulobacteraceae</taxon>
        <taxon>Brevundimonas</taxon>
    </lineage>
</organism>
<evidence type="ECO:0000313" key="2">
    <source>
        <dbReference type="EMBL" id="VDC50981.1"/>
    </source>
</evidence>
<gene>
    <name evidence="2" type="ORF">BREV_BREV_02410</name>
    <name evidence="1" type="ORF">GGR11_001210</name>
</gene>
<dbReference type="AlphaFoldDB" id="A0A7W6A1U1"/>
<sequence>MVWGGTGFISSFTTTLKPTLAGVAYIHDTTVLVKEA</sequence>
<evidence type="ECO:0000313" key="4">
    <source>
        <dbReference type="Proteomes" id="UP000532936"/>
    </source>
</evidence>
<name>A0A7W6A1U1_9CAUL</name>
<reference evidence="1 4" key="2">
    <citation type="submission" date="2020-08" db="EMBL/GenBank/DDBJ databases">
        <title>Genomic Encyclopedia of Type Strains, Phase IV (KMG-IV): sequencing the most valuable type-strain genomes for metagenomic binning, comparative biology and taxonomic classification.</title>
        <authorList>
            <person name="Goeker M."/>
        </authorList>
    </citation>
    <scope>NUCLEOTIDE SEQUENCE [LARGE SCALE GENOMIC DNA]</scope>
    <source>
        <strain evidence="1 4">DSM 14878</strain>
    </source>
</reference>
<reference evidence="2 3" key="1">
    <citation type="submission" date="2018-11" db="EMBL/GenBank/DDBJ databases">
        <authorList>
            <person name="Peiro R."/>
            <person name="Begona"/>
            <person name="Cbmso G."/>
            <person name="Lopez M."/>
            <person name="Gonzalez S."/>
            <person name="Sacristan E."/>
            <person name="Castillo E."/>
        </authorList>
    </citation>
    <scope>NUCLEOTIDE SEQUENCE [LARGE SCALE GENOMIC DNA]</scope>
    <source>
        <strain evidence="2">Brev_genome</strain>
    </source>
</reference>
<dbReference type="EMBL" id="UXHF01000053">
    <property type="protein sequence ID" value="VDC50981.1"/>
    <property type="molecule type" value="Genomic_DNA"/>
</dbReference>